<dbReference type="OrthoDB" id="198816at2759"/>
<sequence length="184" mass="20756">MIVDACKLPGPNLDEILKIAKQKGYTKYGEMFSADWLADIVISLCPTLDVEVQNLPSATQMEHLIQESAYLLIPYDCDKNHEPSFFAGHSAHWCVVVGFFCPVSGMVTTTWNTMTDHICSKDTLVFCVHGKSRHLAVWNYSQLIASNLNIREATNRVDDFVIPSTDLSTLRNRCLVIRHRLKAL</sequence>
<evidence type="ECO:0000313" key="9">
    <source>
        <dbReference type="Proteomes" id="UP000276776"/>
    </source>
</evidence>
<accession>A0A0N5CQC9</accession>
<evidence type="ECO:0000256" key="4">
    <source>
        <dbReference type="ARBA" id="ARBA00034725"/>
    </source>
</evidence>
<evidence type="ECO:0000256" key="3">
    <source>
        <dbReference type="ARBA" id="ARBA00022801"/>
    </source>
</evidence>
<dbReference type="EMBL" id="UYYF01000497">
    <property type="protein sequence ID" value="VDM98381.1"/>
    <property type="molecule type" value="Genomic_DNA"/>
</dbReference>
<evidence type="ECO:0000256" key="7">
    <source>
        <dbReference type="ARBA" id="ARBA00049041"/>
    </source>
</evidence>
<protein>
    <recommendedName>
        <fullName evidence="5">Actin maturation protease</fullName>
    </recommendedName>
    <alternativeName>
        <fullName evidence="6">Actin aminopeptidase ACTMAP</fullName>
    </alternativeName>
</protein>
<dbReference type="GO" id="GO:0006508">
    <property type="term" value="P:proteolysis"/>
    <property type="evidence" value="ECO:0007669"/>
    <property type="project" value="UniProtKB-KW"/>
</dbReference>
<keyword evidence="2" id="KW-0645">Protease</keyword>
<evidence type="ECO:0000256" key="6">
    <source>
        <dbReference type="ARBA" id="ARBA00034908"/>
    </source>
</evidence>
<name>A0A0N5CQC9_THECL</name>
<dbReference type="PANTHER" id="PTHR28631:SF1">
    <property type="entry name" value="ACTIN MATURATION PROTEASE"/>
    <property type="match status" value="1"/>
</dbReference>
<reference evidence="8 9" key="2">
    <citation type="submission" date="2018-11" db="EMBL/GenBank/DDBJ databases">
        <authorList>
            <consortium name="Pathogen Informatics"/>
        </authorList>
    </citation>
    <scope>NUCLEOTIDE SEQUENCE [LARGE SCALE GENOMIC DNA]</scope>
</reference>
<keyword evidence="1" id="KW-0031">Aminopeptidase</keyword>
<dbReference type="WBParaSite" id="TCLT_0000242901-mRNA-1">
    <property type="protein sequence ID" value="TCLT_0000242901-mRNA-1"/>
    <property type="gene ID" value="TCLT_0000242901"/>
</dbReference>
<dbReference type="InterPro" id="IPR040043">
    <property type="entry name" value="ACTMAP"/>
</dbReference>
<keyword evidence="9" id="KW-1185">Reference proteome</keyword>
<evidence type="ECO:0000313" key="8">
    <source>
        <dbReference type="EMBL" id="VDM98381.1"/>
    </source>
</evidence>
<evidence type="ECO:0000256" key="2">
    <source>
        <dbReference type="ARBA" id="ARBA00022670"/>
    </source>
</evidence>
<proteinExistence type="inferred from homology"/>
<evidence type="ECO:0000256" key="5">
    <source>
        <dbReference type="ARBA" id="ARBA00034848"/>
    </source>
</evidence>
<comment type="catalytic activity">
    <reaction evidence="7">
        <text>N-terminal N(alpha)-acetyl-L-cysteinyl-L-aspartyl-[protein] + H2O = N-terminal L-aspartyl-[protein] + N-acetyl-L-cysteine</text>
        <dbReference type="Rhea" id="RHEA:74579"/>
        <dbReference type="Rhea" id="RHEA-COMP:12669"/>
        <dbReference type="Rhea" id="RHEA-COMP:18395"/>
        <dbReference type="ChEBI" id="CHEBI:15377"/>
        <dbReference type="ChEBI" id="CHEBI:64720"/>
        <dbReference type="ChEBI" id="CHEBI:78236"/>
        <dbReference type="ChEBI" id="CHEBI:193599"/>
    </reaction>
    <physiologicalReaction direction="left-to-right" evidence="7">
        <dbReference type="Rhea" id="RHEA:74580"/>
    </physiologicalReaction>
</comment>
<dbReference type="Pfam" id="PF21646">
    <property type="entry name" value="ACTMAP-like_C"/>
    <property type="match status" value="1"/>
</dbReference>
<dbReference type="STRING" id="103827.A0A0N5CQC9"/>
<dbReference type="GO" id="GO:0004177">
    <property type="term" value="F:aminopeptidase activity"/>
    <property type="evidence" value="ECO:0007669"/>
    <property type="project" value="UniProtKB-KW"/>
</dbReference>
<evidence type="ECO:0000313" key="10">
    <source>
        <dbReference type="WBParaSite" id="TCLT_0000242901-mRNA-1"/>
    </source>
</evidence>
<dbReference type="PANTHER" id="PTHR28631">
    <property type="entry name" value="UPF0692 PROTEIN C19ORF54"/>
    <property type="match status" value="1"/>
</dbReference>
<organism evidence="10">
    <name type="scientific">Thelazia callipaeda</name>
    <name type="common">Oriental eyeworm</name>
    <name type="synonym">Parasitic nematode</name>
    <dbReference type="NCBI Taxonomy" id="103827"/>
    <lineage>
        <taxon>Eukaryota</taxon>
        <taxon>Metazoa</taxon>
        <taxon>Ecdysozoa</taxon>
        <taxon>Nematoda</taxon>
        <taxon>Chromadorea</taxon>
        <taxon>Rhabditida</taxon>
        <taxon>Spirurina</taxon>
        <taxon>Spiruromorpha</taxon>
        <taxon>Thelazioidea</taxon>
        <taxon>Thelaziidae</taxon>
        <taxon>Thelazia</taxon>
    </lineage>
</organism>
<evidence type="ECO:0000256" key="1">
    <source>
        <dbReference type="ARBA" id="ARBA00022438"/>
    </source>
</evidence>
<dbReference type="Proteomes" id="UP000276776">
    <property type="component" value="Unassembled WGS sequence"/>
</dbReference>
<keyword evidence="3" id="KW-0378">Hydrolase</keyword>
<reference evidence="10" key="1">
    <citation type="submission" date="2017-02" db="UniProtKB">
        <authorList>
            <consortium name="WormBaseParasite"/>
        </authorList>
    </citation>
    <scope>IDENTIFICATION</scope>
</reference>
<gene>
    <name evidence="8" type="ORF">TCLT_LOCUS2430</name>
</gene>
<dbReference type="AlphaFoldDB" id="A0A0N5CQC9"/>
<comment type="similarity">
    <text evidence="4">Belongs to the ACTMAP family.</text>
</comment>
<dbReference type="OMA" id="MCLEHFG"/>